<dbReference type="HOGENOM" id="CLU_162139_0_0_1"/>
<name>W4KIL0_HETIT</name>
<evidence type="ECO:0000313" key="1">
    <source>
        <dbReference type="EMBL" id="ETW85687.1"/>
    </source>
</evidence>
<gene>
    <name evidence="1" type="ORF">HETIRDRAFT_310379</name>
</gene>
<dbReference type="eggNOG" id="ENOG502T0R2">
    <property type="taxonomic scope" value="Eukaryota"/>
</dbReference>
<dbReference type="InParanoid" id="W4KIL0"/>
<dbReference type="EMBL" id="KI925455">
    <property type="protein sequence ID" value="ETW85687.1"/>
    <property type="molecule type" value="Genomic_DNA"/>
</dbReference>
<dbReference type="GeneID" id="20669778"/>
<accession>W4KIL0</accession>
<dbReference type="Proteomes" id="UP000030671">
    <property type="component" value="Unassembled WGS sequence"/>
</dbReference>
<evidence type="ECO:0000313" key="2">
    <source>
        <dbReference type="Proteomes" id="UP000030671"/>
    </source>
</evidence>
<dbReference type="RefSeq" id="XP_009542522.1">
    <property type="nucleotide sequence ID" value="XM_009544227.1"/>
</dbReference>
<dbReference type="AlphaFoldDB" id="W4KIL0"/>
<organism evidence="1 2">
    <name type="scientific">Heterobasidion irregulare (strain TC 32-1)</name>
    <dbReference type="NCBI Taxonomy" id="747525"/>
    <lineage>
        <taxon>Eukaryota</taxon>
        <taxon>Fungi</taxon>
        <taxon>Dikarya</taxon>
        <taxon>Basidiomycota</taxon>
        <taxon>Agaricomycotina</taxon>
        <taxon>Agaricomycetes</taxon>
        <taxon>Russulales</taxon>
        <taxon>Bondarzewiaceae</taxon>
        <taxon>Heterobasidion</taxon>
        <taxon>Heterobasidion annosum species complex</taxon>
    </lineage>
</organism>
<proteinExistence type="predicted"/>
<protein>
    <submittedName>
        <fullName evidence="1">Uncharacterized protein</fullName>
    </submittedName>
</protein>
<dbReference type="KEGG" id="hir:HETIRDRAFT_310379"/>
<reference evidence="1 2" key="1">
    <citation type="journal article" date="2012" name="New Phytol.">
        <title>Insight into trade-off between wood decay and parasitism from the genome of a fungal forest pathogen.</title>
        <authorList>
            <person name="Olson A."/>
            <person name="Aerts A."/>
            <person name="Asiegbu F."/>
            <person name="Belbahri L."/>
            <person name="Bouzid O."/>
            <person name="Broberg A."/>
            <person name="Canback B."/>
            <person name="Coutinho P.M."/>
            <person name="Cullen D."/>
            <person name="Dalman K."/>
            <person name="Deflorio G."/>
            <person name="van Diepen L.T."/>
            <person name="Dunand C."/>
            <person name="Duplessis S."/>
            <person name="Durling M."/>
            <person name="Gonthier P."/>
            <person name="Grimwood J."/>
            <person name="Fossdal C.G."/>
            <person name="Hansson D."/>
            <person name="Henrissat B."/>
            <person name="Hietala A."/>
            <person name="Himmelstrand K."/>
            <person name="Hoffmeister D."/>
            <person name="Hogberg N."/>
            <person name="James T.Y."/>
            <person name="Karlsson M."/>
            <person name="Kohler A."/>
            <person name="Kues U."/>
            <person name="Lee Y.H."/>
            <person name="Lin Y.C."/>
            <person name="Lind M."/>
            <person name="Lindquist E."/>
            <person name="Lombard V."/>
            <person name="Lucas S."/>
            <person name="Lunden K."/>
            <person name="Morin E."/>
            <person name="Murat C."/>
            <person name="Park J."/>
            <person name="Raffaello T."/>
            <person name="Rouze P."/>
            <person name="Salamov A."/>
            <person name="Schmutz J."/>
            <person name="Solheim H."/>
            <person name="Stahlberg J."/>
            <person name="Velez H."/>
            <person name="de Vries R.P."/>
            <person name="Wiebenga A."/>
            <person name="Woodward S."/>
            <person name="Yakovlev I."/>
            <person name="Garbelotto M."/>
            <person name="Martin F."/>
            <person name="Grigoriev I.V."/>
            <person name="Stenlid J."/>
        </authorList>
    </citation>
    <scope>NUCLEOTIDE SEQUENCE [LARGE SCALE GENOMIC DNA]</scope>
    <source>
        <strain evidence="1 2">TC 32-1</strain>
    </source>
</reference>
<keyword evidence="2" id="KW-1185">Reference proteome</keyword>
<dbReference type="OrthoDB" id="3237970at2759"/>
<sequence length="94" mass="10541">MRPSVPRLLRILPRSAVVTTEPGASKLPKAKIFEELPKDVRKPPSLLEVLLKRKEEAGASYPPNIRIEPVMSRQTFAGVAKEVRASLRATLRER</sequence>